<dbReference type="RefSeq" id="WP_239201735.1">
    <property type="nucleotide sequence ID" value="NZ_CP097218.1"/>
</dbReference>
<evidence type="ECO:0008006" key="3">
    <source>
        <dbReference type="Google" id="ProtNLM"/>
    </source>
</evidence>
<name>A0ABY4N9W8_9MICO</name>
<evidence type="ECO:0000313" key="1">
    <source>
        <dbReference type="EMBL" id="UQN30592.1"/>
    </source>
</evidence>
<gene>
    <name evidence="1" type="ORF">M4486_04570</name>
</gene>
<evidence type="ECO:0000313" key="2">
    <source>
        <dbReference type="Proteomes" id="UP001055868"/>
    </source>
</evidence>
<dbReference type="Proteomes" id="UP001055868">
    <property type="component" value="Chromosome"/>
</dbReference>
<dbReference type="Gene3D" id="3.30.450.20">
    <property type="entry name" value="PAS domain"/>
    <property type="match status" value="1"/>
</dbReference>
<keyword evidence="2" id="KW-1185">Reference proteome</keyword>
<proteinExistence type="predicted"/>
<accession>A0ABY4N9W8</accession>
<dbReference type="EMBL" id="CP097218">
    <property type="protein sequence ID" value="UQN30592.1"/>
    <property type="molecule type" value="Genomic_DNA"/>
</dbReference>
<reference evidence="1" key="1">
    <citation type="submission" date="2022-05" db="EMBL/GenBank/DDBJ databases">
        <title>Genomic analysis of Brachybacterium sp. CBA3104.</title>
        <authorList>
            <person name="Roh S.W."/>
            <person name="Kim Y.B."/>
            <person name="Kim Y."/>
        </authorList>
    </citation>
    <scope>NUCLEOTIDE SEQUENCE</scope>
    <source>
        <strain evidence="1">CBA3104</strain>
    </source>
</reference>
<organism evidence="1 2">
    <name type="scientific">Brachybacterium kimchii</name>
    <dbReference type="NCBI Taxonomy" id="2942909"/>
    <lineage>
        <taxon>Bacteria</taxon>
        <taxon>Bacillati</taxon>
        <taxon>Actinomycetota</taxon>
        <taxon>Actinomycetes</taxon>
        <taxon>Micrococcales</taxon>
        <taxon>Dermabacteraceae</taxon>
        <taxon>Brachybacterium</taxon>
    </lineage>
</organism>
<sequence>MTIEYAVGSWGLFCGDERRQLVMIDDAPYGPSSARKSMQATPRRLLLDDGRIDQVYSTGVPLDEVAAQGGSSWRVLVRPVHSPRSSTLIAVFAIVLPLDAPVPEQPLVGCWEWEIASRGYSWPTSHRRTYWDENLFKIYGISTDVIAKHGGSWEAEEWTSNLIARSDQMRINSAFRNIIQDGINGDANVFRCLTYHIVAGYGADGERETRHLRLVGKVAPYQPTDETILIHGFSYPVSEEFHDAVFGQDISSSRVDEVLRGVMGLAPQPTAVLDVATLDTLMTSASWKTEHFGNIRAFGELVTLPHEDLRSFIARAAADHANPHSTDALVHRPDGVVTPARLTAIGVSSSIQGQDVVVRLDL</sequence>
<protein>
    <recommendedName>
        <fullName evidence="3">Rv3651-like N-terminal domain-containing protein</fullName>
    </recommendedName>
</protein>